<evidence type="ECO:0000256" key="7">
    <source>
        <dbReference type="ARBA" id="ARBA00023033"/>
    </source>
</evidence>
<evidence type="ECO:0000256" key="2">
    <source>
        <dbReference type="ARBA" id="ARBA00010617"/>
    </source>
</evidence>
<evidence type="ECO:0000256" key="5">
    <source>
        <dbReference type="ARBA" id="ARBA00023002"/>
    </source>
</evidence>
<dbReference type="GO" id="GO:0020037">
    <property type="term" value="F:heme binding"/>
    <property type="evidence" value="ECO:0007669"/>
    <property type="project" value="InterPro"/>
</dbReference>
<dbReference type="InterPro" id="IPR036396">
    <property type="entry name" value="Cyt_P450_sf"/>
</dbReference>
<reference evidence="8 9" key="1">
    <citation type="submission" date="2014-06" db="EMBL/GenBank/DDBJ databases">
        <title>Evolutionary Origins and Diversification of the Mycorrhizal Mutualists.</title>
        <authorList>
            <consortium name="DOE Joint Genome Institute"/>
            <consortium name="Mycorrhizal Genomics Consortium"/>
            <person name="Kohler A."/>
            <person name="Kuo A."/>
            <person name="Nagy L.G."/>
            <person name="Floudas D."/>
            <person name="Copeland A."/>
            <person name="Barry K.W."/>
            <person name="Cichocki N."/>
            <person name="Veneault-Fourrey C."/>
            <person name="LaButti K."/>
            <person name="Lindquist E.A."/>
            <person name="Lipzen A."/>
            <person name="Lundell T."/>
            <person name="Morin E."/>
            <person name="Murat C."/>
            <person name="Riley R."/>
            <person name="Ohm R."/>
            <person name="Sun H."/>
            <person name="Tunlid A."/>
            <person name="Henrissat B."/>
            <person name="Grigoriev I.V."/>
            <person name="Hibbett D.S."/>
            <person name="Martin F."/>
        </authorList>
    </citation>
    <scope>NUCLEOTIDE SEQUENCE [LARGE SCALE GENOMIC DNA]</scope>
    <source>
        <strain evidence="8 9">SS14</strain>
    </source>
</reference>
<sequence length="210" mass="23631">YEIRPKPKDDSHLEVAERLAFAIIETSVPGAFLVDVLPFLRYAPAWFPGARFHRKVLVWRQYANDLLEVPCRTITDVMIHELANATTEQCYAMSSIKNATLDKGKLNQQDEESIKQTASVLYLGGTDTVAGALKKILLAMAIEPRHSTQGSPRADAVLGGTRLPEFDDRSQLPYIVTLSKEISEEIIRWHAVTPTEFPWKNNRLAINNQT</sequence>
<dbReference type="SUPFAM" id="SSF48264">
    <property type="entry name" value="Cytochrome P450"/>
    <property type="match status" value="1"/>
</dbReference>
<keyword evidence="9" id="KW-1185">Reference proteome</keyword>
<organism evidence="8 9">
    <name type="scientific">Sphaerobolus stellatus (strain SS14)</name>
    <dbReference type="NCBI Taxonomy" id="990650"/>
    <lineage>
        <taxon>Eukaryota</taxon>
        <taxon>Fungi</taxon>
        <taxon>Dikarya</taxon>
        <taxon>Basidiomycota</taxon>
        <taxon>Agaricomycotina</taxon>
        <taxon>Agaricomycetes</taxon>
        <taxon>Phallomycetidae</taxon>
        <taxon>Geastrales</taxon>
        <taxon>Sphaerobolaceae</taxon>
        <taxon>Sphaerobolus</taxon>
    </lineage>
</organism>
<evidence type="ECO:0000256" key="6">
    <source>
        <dbReference type="ARBA" id="ARBA00023004"/>
    </source>
</evidence>
<dbReference type="HOGENOM" id="CLU_001570_2_2_1"/>
<keyword evidence="4" id="KW-0479">Metal-binding</keyword>
<dbReference type="InterPro" id="IPR001128">
    <property type="entry name" value="Cyt_P450"/>
</dbReference>
<keyword evidence="5" id="KW-0560">Oxidoreductase</keyword>
<evidence type="ECO:0000313" key="9">
    <source>
        <dbReference type="Proteomes" id="UP000054279"/>
    </source>
</evidence>
<dbReference type="Proteomes" id="UP000054279">
    <property type="component" value="Unassembled WGS sequence"/>
</dbReference>
<dbReference type="EMBL" id="KN837112">
    <property type="protein sequence ID" value="KIJ45350.1"/>
    <property type="molecule type" value="Genomic_DNA"/>
</dbReference>
<dbReference type="AlphaFoldDB" id="A0A0C9W1E8"/>
<keyword evidence="7" id="KW-0503">Monooxygenase</keyword>
<comment type="cofactor">
    <cofactor evidence="1">
        <name>heme</name>
        <dbReference type="ChEBI" id="CHEBI:30413"/>
    </cofactor>
</comment>
<dbReference type="InterPro" id="IPR050364">
    <property type="entry name" value="Cytochrome_P450_fung"/>
</dbReference>
<dbReference type="GO" id="GO:0016705">
    <property type="term" value="F:oxidoreductase activity, acting on paired donors, with incorporation or reduction of molecular oxygen"/>
    <property type="evidence" value="ECO:0007669"/>
    <property type="project" value="InterPro"/>
</dbReference>
<feature type="non-terminal residue" evidence="8">
    <location>
        <position position="1"/>
    </location>
</feature>
<dbReference type="Pfam" id="PF00067">
    <property type="entry name" value="p450"/>
    <property type="match status" value="1"/>
</dbReference>
<keyword evidence="6" id="KW-0408">Iron</keyword>
<dbReference type="GO" id="GO:0005506">
    <property type="term" value="F:iron ion binding"/>
    <property type="evidence" value="ECO:0007669"/>
    <property type="project" value="InterPro"/>
</dbReference>
<dbReference type="OrthoDB" id="2789670at2759"/>
<dbReference type="Gene3D" id="1.10.630.10">
    <property type="entry name" value="Cytochrome P450"/>
    <property type="match status" value="1"/>
</dbReference>
<comment type="similarity">
    <text evidence="2">Belongs to the cytochrome P450 family.</text>
</comment>
<gene>
    <name evidence="8" type="ORF">M422DRAFT_166800</name>
</gene>
<evidence type="ECO:0000313" key="8">
    <source>
        <dbReference type="EMBL" id="KIJ45350.1"/>
    </source>
</evidence>
<proteinExistence type="inferred from homology"/>
<protein>
    <submittedName>
        <fullName evidence="8">Uncharacterized protein</fullName>
    </submittedName>
</protein>
<evidence type="ECO:0000256" key="4">
    <source>
        <dbReference type="ARBA" id="ARBA00022723"/>
    </source>
</evidence>
<accession>A0A0C9W1E8</accession>
<evidence type="ECO:0000256" key="3">
    <source>
        <dbReference type="ARBA" id="ARBA00022617"/>
    </source>
</evidence>
<keyword evidence="3" id="KW-0349">Heme</keyword>
<evidence type="ECO:0000256" key="1">
    <source>
        <dbReference type="ARBA" id="ARBA00001971"/>
    </source>
</evidence>
<dbReference type="PANTHER" id="PTHR46300:SF7">
    <property type="entry name" value="P450, PUTATIVE (EUROFUNG)-RELATED"/>
    <property type="match status" value="1"/>
</dbReference>
<dbReference type="PANTHER" id="PTHR46300">
    <property type="entry name" value="P450, PUTATIVE (EUROFUNG)-RELATED-RELATED"/>
    <property type="match status" value="1"/>
</dbReference>
<dbReference type="GO" id="GO:0004497">
    <property type="term" value="F:monooxygenase activity"/>
    <property type="evidence" value="ECO:0007669"/>
    <property type="project" value="UniProtKB-KW"/>
</dbReference>
<name>A0A0C9W1E8_SPHS4</name>